<dbReference type="Gene3D" id="3.40.50.1010">
    <property type="entry name" value="5'-nuclease"/>
    <property type="match status" value="1"/>
</dbReference>
<gene>
    <name evidence="3" type="ORF">CEPIT_LOCUS11679</name>
</gene>
<reference evidence="3" key="1">
    <citation type="submission" date="2022-07" db="EMBL/GenBank/DDBJ databases">
        <authorList>
            <person name="Macas J."/>
            <person name="Novak P."/>
            <person name="Neumann P."/>
        </authorList>
    </citation>
    <scope>NUCLEOTIDE SEQUENCE</scope>
</reference>
<dbReference type="EMBL" id="CAMAPF010000068">
    <property type="protein sequence ID" value="CAH9091280.1"/>
    <property type="molecule type" value="Genomic_DNA"/>
</dbReference>
<sequence length="369" mass="42620">MWTCVKPKNILREGSLVNQLRILSLQVGYFRHSHFQTKPQTGSDDVSCSSTEFAKRKVQSIVGIFWDLGNNKPPKTLPPFEAATKIRKAAEQFGFVRYMITYANEHALSYVPPVVKKKRKERKVSNDLEYTCRVCGRRFYTNEKLINHFKQIHECENMKRVNQIESARGSRRVNLVAKYATKMHKYKSASRDILSPKVGYGLADELRRAGFWVKCVPNKPDTSDIGIRDHLLDMMDKKMVDCVLLISDDPNFVEVLEEAKSRCLRTVVVSDVREGVLKRTADASFSWEEVLMEKAKKEAVAVVGRWKDRDVLKTLEWTYDPERDRKHYLLSDIDSENWSDGENGDDHFLQKEDSGAWWELDSKTANMNG</sequence>
<evidence type="ECO:0000256" key="1">
    <source>
        <dbReference type="PROSITE-ProRule" id="PRU00042"/>
    </source>
</evidence>
<dbReference type="PROSITE" id="PS00028">
    <property type="entry name" value="ZINC_FINGER_C2H2_1"/>
    <property type="match status" value="1"/>
</dbReference>
<evidence type="ECO:0000259" key="2">
    <source>
        <dbReference type="PROSITE" id="PS50157"/>
    </source>
</evidence>
<dbReference type="GO" id="GO:0008270">
    <property type="term" value="F:zinc ion binding"/>
    <property type="evidence" value="ECO:0007669"/>
    <property type="project" value="UniProtKB-KW"/>
</dbReference>
<dbReference type="InterPro" id="IPR021139">
    <property type="entry name" value="NYN"/>
</dbReference>
<keyword evidence="1" id="KW-0863">Zinc-finger</keyword>
<keyword evidence="1" id="KW-0479">Metal-binding</keyword>
<dbReference type="InterPro" id="IPR013087">
    <property type="entry name" value="Znf_C2H2_type"/>
</dbReference>
<keyword evidence="4" id="KW-1185">Reference proteome</keyword>
<dbReference type="PROSITE" id="PS50157">
    <property type="entry name" value="ZINC_FINGER_C2H2_2"/>
    <property type="match status" value="1"/>
</dbReference>
<proteinExistence type="predicted"/>
<evidence type="ECO:0000313" key="4">
    <source>
        <dbReference type="Proteomes" id="UP001152523"/>
    </source>
</evidence>
<dbReference type="Pfam" id="PF01936">
    <property type="entry name" value="NYN"/>
    <property type="match status" value="1"/>
</dbReference>
<organism evidence="3 4">
    <name type="scientific">Cuscuta epithymum</name>
    <dbReference type="NCBI Taxonomy" id="186058"/>
    <lineage>
        <taxon>Eukaryota</taxon>
        <taxon>Viridiplantae</taxon>
        <taxon>Streptophyta</taxon>
        <taxon>Embryophyta</taxon>
        <taxon>Tracheophyta</taxon>
        <taxon>Spermatophyta</taxon>
        <taxon>Magnoliopsida</taxon>
        <taxon>eudicotyledons</taxon>
        <taxon>Gunneridae</taxon>
        <taxon>Pentapetalae</taxon>
        <taxon>asterids</taxon>
        <taxon>lamiids</taxon>
        <taxon>Solanales</taxon>
        <taxon>Convolvulaceae</taxon>
        <taxon>Cuscuteae</taxon>
        <taxon>Cuscuta</taxon>
        <taxon>Cuscuta subgen. Cuscuta</taxon>
    </lineage>
</organism>
<dbReference type="Proteomes" id="UP001152523">
    <property type="component" value="Unassembled WGS sequence"/>
</dbReference>
<dbReference type="AlphaFoldDB" id="A0AAV0D8L9"/>
<accession>A0AAV0D8L9</accession>
<dbReference type="PANTHER" id="PTHR35744:SF4">
    <property type="entry name" value="OS04G0464600 PROTEIN"/>
    <property type="match status" value="1"/>
</dbReference>
<keyword evidence="1" id="KW-0862">Zinc</keyword>
<name>A0AAV0D8L9_9ASTE</name>
<feature type="domain" description="C2H2-type" evidence="2">
    <location>
        <begin position="130"/>
        <end position="158"/>
    </location>
</feature>
<dbReference type="SMART" id="SM00355">
    <property type="entry name" value="ZnF_C2H2"/>
    <property type="match status" value="1"/>
</dbReference>
<comment type="caution">
    <text evidence="3">The sequence shown here is derived from an EMBL/GenBank/DDBJ whole genome shotgun (WGS) entry which is preliminary data.</text>
</comment>
<dbReference type="PANTHER" id="PTHR35744">
    <property type="entry name" value="C2H2-TYPE DOMAIN-CONTAINING PROTEIN"/>
    <property type="match status" value="1"/>
</dbReference>
<protein>
    <recommendedName>
        <fullName evidence="2">C2H2-type domain-containing protein</fullName>
    </recommendedName>
</protein>
<evidence type="ECO:0000313" key="3">
    <source>
        <dbReference type="EMBL" id="CAH9091280.1"/>
    </source>
</evidence>
<dbReference type="GO" id="GO:0004540">
    <property type="term" value="F:RNA nuclease activity"/>
    <property type="evidence" value="ECO:0007669"/>
    <property type="project" value="InterPro"/>
</dbReference>
<dbReference type="CDD" id="cd18725">
    <property type="entry name" value="PIN_LabA-like"/>
    <property type="match status" value="1"/>
</dbReference>